<evidence type="ECO:0000259" key="5">
    <source>
        <dbReference type="PROSITE" id="PS50980"/>
    </source>
</evidence>
<proteinExistence type="predicted"/>
<dbReference type="Proteomes" id="UP001055439">
    <property type="component" value="Chromosome 8"/>
</dbReference>
<reference evidence="6" key="1">
    <citation type="submission" date="2022-05" db="EMBL/GenBank/DDBJ databases">
        <title>The Musa troglodytarum L. genome provides insights into the mechanism of non-climacteric behaviour and enrichment of carotenoids.</title>
        <authorList>
            <person name="Wang J."/>
        </authorList>
    </citation>
    <scope>NUCLEOTIDE SEQUENCE</scope>
    <source>
        <tissue evidence="6">Leaf</tissue>
    </source>
</reference>
<evidence type="ECO:0000313" key="6">
    <source>
        <dbReference type="EMBL" id="URE24391.1"/>
    </source>
</evidence>
<dbReference type="Pfam" id="PF01039">
    <property type="entry name" value="Carboxyl_trans"/>
    <property type="match status" value="1"/>
</dbReference>
<evidence type="ECO:0000313" key="7">
    <source>
        <dbReference type="Proteomes" id="UP001055439"/>
    </source>
</evidence>
<keyword evidence="4" id="KW-0067">ATP-binding</keyword>
<evidence type="ECO:0000256" key="1">
    <source>
        <dbReference type="ARBA" id="ARBA00022679"/>
    </source>
</evidence>
<sequence>MKKKIPIWNHSDRIELSIDPGTWDPLDKDMISIDPIDFHSKEEPYRDRIDFYQRSTGLSDAVQTGIGQQNGIPVAIGIMDFQFLGGSMGSVVGKKITHLIEYATNRSLPVILLCVLLEEHACKKEV</sequence>
<dbReference type="PANTHER" id="PTHR42995:SF5">
    <property type="entry name" value="ACETYL-COENZYME A CARBOXYLASE CARBOXYL TRANSFERASE SUBUNIT BETA, CHLOROPLASTIC"/>
    <property type="match status" value="1"/>
</dbReference>
<evidence type="ECO:0000256" key="2">
    <source>
        <dbReference type="ARBA" id="ARBA00022741"/>
    </source>
</evidence>
<gene>
    <name evidence="6" type="ORF">MUK42_25821</name>
</gene>
<evidence type="ECO:0000256" key="4">
    <source>
        <dbReference type="ARBA" id="ARBA00022840"/>
    </source>
</evidence>
<dbReference type="GO" id="GO:0003989">
    <property type="term" value="F:acetyl-CoA carboxylase activity"/>
    <property type="evidence" value="ECO:0007669"/>
    <property type="project" value="TreeGrafter"/>
</dbReference>
<dbReference type="GO" id="GO:0005524">
    <property type="term" value="F:ATP binding"/>
    <property type="evidence" value="ECO:0007669"/>
    <property type="project" value="UniProtKB-KW"/>
</dbReference>
<dbReference type="PROSITE" id="PS50980">
    <property type="entry name" value="COA_CT_NTER"/>
    <property type="match status" value="1"/>
</dbReference>
<dbReference type="PANTHER" id="PTHR42995">
    <property type="entry name" value="ACETYL-COENZYME A CARBOXYLASE CARBOXYL TRANSFERASE SUBUNIT BETA, CHLOROPLASTIC"/>
    <property type="match status" value="1"/>
</dbReference>
<dbReference type="GO" id="GO:2001295">
    <property type="term" value="P:malonyl-CoA biosynthetic process"/>
    <property type="evidence" value="ECO:0007669"/>
    <property type="project" value="TreeGrafter"/>
</dbReference>
<name>A0A9E7H033_9LILI</name>
<dbReference type="InterPro" id="IPR011762">
    <property type="entry name" value="COA_CT_N"/>
</dbReference>
<keyword evidence="3" id="KW-0479">Metal-binding</keyword>
<dbReference type="EMBL" id="CP097510">
    <property type="protein sequence ID" value="URE24391.1"/>
    <property type="molecule type" value="Genomic_DNA"/>
</dbReference>
<dbReference type="GO" id="GO:0006633">
    <property type="term" value="P:fatty acid biosynthetic process"/>
    <property type="evidence" value="ECO:0007669"/>
    <property type="project" value="TreeGrafter"/>
</dbReference>
<dbReference type="GO" id="GO:0008270">
    <property type="term" value="F:zinc ion binding"/>
    <property type="evidence" value="ECO:0007669"/>
    <property type="project" value="UniProtKB-KW"/>
</dbReference>
<keyword evidence="2" id="KW-0547">Nucleotide-binding</keyword>
<keyword evidence="1" id="KW-0808">Transferase</keyword>
<dbReference type="OrthoDB" id="1878804at2759"/>
<accession>A0A9E7H033</accession>
<protein>
    <recommendedName>
        <fullName evidence="5">CoA carboxyltransferase N-terminal domain-containing protein</fullName>
    </recommendedName>
</protein>
<keyword evidence="3" id="KW-0863">Zinc-finger</keyword>
<feature type="domain" description="CoA carboxyltransferase N-terminal" evidence="5">
    <location>
        <begin position="1"/>
        <end position="126"/>
    </location>
</feature>
<dbReference type="GO" id="GO:0016740">
    <property type="term" value="F:transferase activity"/>
    <property type="evidence" value="ECO:0007669"/>
    <property type="project" value="UniProtKB-KW"/>
</dbReference>
<keyword evidence="3" id="KW-0862">Zinc</keyword>
<dbReference type="AlphaFoldDB" id="A0A9E7H033"/>
<dbReference type="InterPro" id="IPR029045">
    <property type="entry name" value="ClpP/crotonase-like_dom_sf"/>
</dbReference>
<keyword evidence="7" id="KW-1185">Reference proteome</keyword>
<organism evidence="6 7">
    <name type="scientific">Musa troglodytarum</name>
    <name type="common">fe'i banana</name>
    <dbReference type="NCBI Taxonomy" id="320322"/>
    <lineage>
        <taxon>Eukaryota</taxon>
        <taxon>Viridiplantae</taxon>
        <taxon>Streptophyta</taxon>
        <taxon>Embryophyta</taxon>
        <taxon>Tracheophyta</taxon>
        <taxon>Spermatophyta</taxon>
        <taxon>Magnoliopsida</taxon>
        <taxon>Liliopsida</taxon>
        <taxon>Zingiberales</taxon>
        <taxon>Musaceae</taxon>
        <taxon>Musa</taxon>
    </lineage>
</organism>
<dbReference type="InterPro" id="IPR034733">
    <property type="entry name" value="AcCoA_carboxyl_beta"/>
</dbReference>
<evidence type="ECO:0000256" key="3">
    <source>
        <dbReference type="ARBA" id="ARBA00022771"/>
    </source>
</evidence>
<dbReference type="SUPFAM" id="SSF52096">
    <property type="entry name" value="ClpP/crotonase"/>
    <property type="match status" value="1"/>
</dbReference>
<dbReference type="Gene3D" id="3.90.226.10">
    <property type="entry name" value="2-enoyl-CoA Hydratase, Chain A, domain 1"/>
    <property type="match status" value="1"/>
</dbReference>